<comment type="similarity">
    <text evidence="2">Belongs to the resistance-nodulation-cell division (RND) (TC 2.A.6) family. MmpL subfamily.</text>
</comment>
<dbReference type="PROSITE" id="PS50156">
    <property type="entry name" value="SSD"/>
    <property type="match status" value="1"/>
</dbReference>
<sequence length="936" mass="103847">MWQHGNESPSCKRRFWDASVRPAARYESLVVLLAAAALLCSERYIVAALFRHTRNLGWQTPQWSQALEANHKIQEIFPRRLSGTIVMAIEAPSNGTALSADVRAFAQNVSQQVSLDERVRQFHPRVLSYWSDFGELPRSVVSNLDFVSPDRRMTWLLLQPTNIPDNHNFGQANDFLQEFCSSPPPGYNLHITGMPAIATGSGCSSNSHAVVNPQDMSFKCLFYAEVVTTPIALLIMGCLVRHWRLLILPLFSVVLSFGLSAAMLIPWMDHVEVPADGIAAMGSVILALSLDYSLFLLSRFSENHNDKLTLQENVDIIKACTCRTIAVSGVLVAIAFFSGILLPERNLQGTCICLGFAVLACVATNVVFLPAVFVVFGPMLVGNSFLPTWWGDVELAADLADEEERSQRPEADNANWLVIMRVVERAPVAAIALVVLFVWPILSSAPSLHITADRFAMMPLWSPAVLALRNIQDAHFPTGLMSPYEILVTAPDQPDDLVISNEIRSSLEPLGRPELKDLVEKMGLGDLRNALKEGLAGTTTERPGGWPGFVELMRGVTCAQNHTESTPQHPHCSCCPNAFLDCRECDFMDKCESPEMQAALKQFSSGNVSLDEEHLRMLKDCALRAQALDFKASHLKTVGDQLMSSPLEGANLTAPVLDKTILERFPFLVEVVHQVQSLSHKDRGMLLLPSGFAALLELCEDLYRTGGVASMLGPSWLYHQRLDWVFAVGLAVKPELRDGYNLFLQQFAEGKHALLQVHTKFPSIGAMSADWAQEARRVLRAWQHRHPAFQVQLAGGNAEAADTRDEILRAMWTYLIVCVSLIMMVLYLSFQSLLVPLRLALALVFTLLATFGMGVVIYQTTFLHGLFPQLKYFSGITYEVIPLVTGIAIALGLDYDIFLVSRIVEFRMQRYSDRASIFRGRTQIALGMPASDPLWP</sequence>
<dbReference type="InterPro" id="IPR050545">
    <property type="entry name" value="Mycobact_MmpL"/>
</dbReference>
<evidence type="ECO:0000313" key="10">
    <source>
        <dbReference type="EMBL" id="CAK9109224.1"/>
    </source>
</evidence>
<gene>
    <name evidence="9" type="ORF">CCMP2556_LOCUS50814</name>
    <name evidence="10" type="ORF">CCMP2556_LOCUS50849</name>
</gene>
<feature type="transmembrane region" description="Helical" evidence="7">
    <location>
        <begin position="277"/>
        <end position="300"/>
    </location>
</feature>
<reference evidence="10 11" key="1">
    <citation type="submission" date="2024-02" db="EMBL/GenBank/DDBJ databases">
        <authorList>
            <person name="Chen Y."/>
            <person name="Shah S."/>
            <person name="Dougan E. K."/>
            <person name="Thang M."/>
            <person name="Chan C."/>
        </authorList>
    </citation>
    <scope>NUCLEOTIDE SEQUENCE [LARGE SCALE GENOMIC DNA]</scope>
</reference>
<evidence type="ECO:0000256" key="3">
    <source>
        <dbReference type="ARBA" id="ARBA00022475"/>
    </source>
</evidence>
<feature type="transmembrane region" description="Helical" evidence="7">
    <location>
        <begin position="426"/>
        <end position="442"/>
    </location>
</feature>
<dbReference type="PANTHER" id="PTHR33406:SF6">
    <property type="entry name" value="MEMBRANE PROTEIN YDGH-RELATED"/>
    <property type="match status" value="1"/>
</dbReference>
<protein>
    <recommendedName>
        <fullName evidence="8">SSD domain-containing protein</fullName>
    </recommendedName>
</protein>
<keyword evidence="5 7" id="KW-1133">Transmembrane helix</keyword>
<accession>A0ABP0SA99</accession>
<proteinExistence type="inferred from homology"/>
<evidence type="ECO:0000256" key="6">
    <source>
        <dbReference type="ARBA" id="ARBA00023136"/>
    </source>
</evidence>
<evidence type="ECO:0000259" key="8">
    <source>
        <dbReference type="PROSITE" id="PS50156"/>
    </source>
</evidence>
<feature type="transmembrane region" description="Helical" evidence="7">
    <location>
        <begin position="221"/>
        <end position="240"/>
    </location>
</feature>
<keyword evidence="3" id="KW-1003">Cell membrane</keyword>
<dbReference type="EMBL" id="CAXAMN010027173">
    <property type="protein sequence ID" value="CAK9109128.1"/>
    <property type="molecule type" value="Genomic_DNA"/>
</dbReference>
<evidence type="ECO:0000313" key="11">
    <source>
        <dbReference type="Proteomes" id="UP001642484"/>
    </source>
</evidence>
<dbReference type="Proteomes" id="UP001642484">
    <property type="component" value="Unassembled WGS sequence"/>
</dbReference>
<dbReference type="SUPFAM" id="SSF82866">
    <property type="entry name" value="Multidrug efflux transporter AcrB transmembrane domain"/>
    <property type="match status" value="2"/>
</dbReference>
<dbReference type="Gene3D" id="1.20.1640.10">
    <property type="entry name" value="Multidrug efflux transporter AcrB transmembrane domain"/>
    <property type="match status" value="2"/>
</dbReference>
<evidence type="ECO:0000256" key="2">
    <source>
        <dbReference type="ARBA" id="ARBA00010157"/>
    </source>
</evidence>
<evidence type="ECO:0000256" key="7">
    <source>
        <dbReference type="SAM" id="Phobius"/>
    </source>
</evidence>
<organism evidence="10 11">
    <name type="scientific">Durusdinium trenchii</name>
    <dbReference type="NCBI Taxonomy" id="1381693"/>
    <lineage>
        <taxon>Eukaryota</taxon>
        <taxon>Sar</taxon>
        <taxon>Alveolata</taxon>
        <taxon>Dinophyceae</taxon>
        <taxon>Suessiales</taxon>
        <taxon>Symbiodiniaceae</taxon>
        <taxon>Durusdinium</taxon>
    </lineage>
</organism>
<comment type="caution">
    <text evidence="10">The sequence shown here is derived from an EMBL/GenBank/DDBJ whole genome shotgun (WGS) entry which is preliminary data.</text>
</comment>
<evidence type="ECO:0000256" key="4">
    <source>
        <dbReference type="ARBA" id="ARBA00022692"/>
    </source>
</evidence>
<feature type="transmembrane region" description="Helical" evidence="7">
    <location>
        <begin position="811"/>
        <end position="830"/>
    </location>
</feature>
<name>A0ABP0SA99_9DINO</name>
<feature type="transmembrane region" description="Helical" evidence="7">
    <location>
        <begin position="245"/>
        <end position="265"/>
    </location>
</feature>
<keyword evidence="4 7" id="KW-0812">Transmembrane</keyword>
<evidence type="ECO:0000256" key="1">
    <source>
        <dbReference type="ARBA" id="ARBA00004651"/>
    </source>
</evidence>
<dbReference type="PANTHER" id="PTHR33406">
    <property type="entry name" value="MEMBRANE PROTEIN MJ1562-RELATED"/>
    <property type="match status" value="1"/>
</dbReference>
<feature type="transmembrane region" description="Helical" evidence="7">
    <location>
        <begin position="837"/>
        <end position="860"/>
    </location>
</feature>
<feature type="domain" description="SSD" evidence="8">
    <location>
        <begin position="246"/>
        <end position="375"/>
    </location>
</feature>
<evidence type="ECO:0000256" key="5">
    <source>
        <dbReference type="ARBA" id="ARBA00022989"/>
    </source>
</evidence>
<evidence type="ECO:0000313" key="9">
    <source>
        <dbReference type="EMBL" id="CAK9109128.1"/>
    </source>
</evidence>
<dbReference type="EMBL" id="CAXAMN010027184">
    <property type="protein sequence ID" value="CAK9109224.1"/>
    <property type="molecule type" value="Genomic_DNA"/>
</dbReference>
<comment type="subcellular location">
    <subcellularLocation>
        <location evidence="1">Cell membrane</location>
        <topology evidence="1">Multi-pass membrane protein</topology>
    </subcellularLocation>
</comment>
<feature type="transmembrane region" description="Helical" evidence="7">
    <location>
        <begin position="880"/>
        <end position="900"/>
    </location>
</feature>
<keyword evidence="11" id="KW-1185">Reference proteome</keyword>
<feature type="transmembrane region" description="Helical" evidence="7">
    <location>
        <begin position="354"/>
        <end position="376"/>
    </location>
</feature>
<dbReference type="Pfam" id="PF03176">
    <property type="entry name" value="MMPL"/>
    <property type="match status" value="2"/>
</dbReference>
<dbReference type="InterPro" id="IPR004869">
    <property type="entry name" value="MMPL_dom"/>
</dbReference>
<dbReference type="InterPro" id="IPR000731">
    <property type="entry name" value="SSD"/>
</dbReference>
<keyword evidence="6 7" id="KW-0472">Membrane</keyword>
<feature type="transmembrane region" description="Helical" evidence="7">
    <location>
        <begin position="321"/>
        <end position="342"/>
    </location>
</feature>